<dbReference type="InterPro" id="IPR023346">
    <property type="entry name" value="Lysozyme-like_dom_sf"/>
</dbReference>
<evidence type="ECO:0000313" key="4">
    <source>
        <dbReference type="Proteomes" id="UP001501358"/>
    </source>
</evidence>
<feature type="compositionally biased region" description="Gly residues" evidence="1">
    <location>
        <begin position="319"/>
        <end position="342"/>
    </location>
</feature>
<feature type="domain" description="Transglycosylase SLT" evidence="2">
    <location>
        <begin position="205"/>
        <end position="245"/>
    </location>
</feature>
<accession>A0ABN3L7T5</accession>
<dbReference type="CDD" id="cd13399">
    <property type="entry name" value="Slt35-like"/>
    <property type="match status" value="1"/>
</dbReference>
<feature type="compositionally biased region" description="Pro residues" evidence="1">
    <location>
        <begin position="362"/>
        <end position="377"/>
    </location>
</feature>
<keyword evidence="4" id="KW-1185">Reference proteome</keyword>
<feature type="compositionally biased region" description="Low complexity" evidence="1">
    <location>
        <begin position="293"/>
        <end position="318"/>
    </location>
</feature>
<dbReference type="InterPro" id="IPR031304">
    <property type="entry name" value="SLT_2"/>
</dbReference>
<dbReference type="PANTHER" id="PTHR30163:SF8">
    <property type="entry name" value="LYTIC MUREIN TRANSGLYCOSYLASE"/>
    <property type="match status" value="1"/>
</dbReference>
<feature type="region of interest" description="Disordered" evidence="1">
    <location>
        <begin position="292"/>
        <end position="498"/>
    </location>
</feature>
<dbReference type="Pfam" id="PF13406">
    <property type="entry name" value="SLT_2"/>
    <property type="match status" value="1"/>
</dbReference>
<comment type="caution">
    <text evidence="3">The sequence shown here is derived from an EMBL/GenBank/DDBJ whole genome shotgun (WGS) entry which is preliminary data.</text>
</comment>
<feature type="region of interest" description="Disordered" evidence="1">
    <location>
        <begin position="163"/>
        <end position="183"/>
    </location>
</feature>
<dbReference type="PANTHER" id="PTHR30163">
    <property type="entry name" value="MEMBRANE-BOUND LYTIC MUREIN TRANSGLYCOSYLASE B"/>
    <property type="match status" value="1"/>
</dbReference>
<sequence length="498" mass="50055">MESRVGPVFRGMELAYCHLDPGPGDSEKAAEGKRRMAPRFGRRMGRGVAGTAIAAAAMAALTASQAPGLASAQPASSTPDLPPSGAPEGGDSSYYTDLPPLTVPDSPAAGIPGSVNSGGIPTTVLAAYQRAETAIEGSVPECGLPWQLLAGIGQVESNHARGGKVDVHGTTVDPIRGPQLNGEGFAEIRDTDDGEYDGDTTHDRAVGPMQFIPSTWATWGADGNGDGRRDPNNVFDAALAAGLYLCADDRDLDDDAQLDRAVLSYNHSREYLRTVRSWYEYYLTGSHETPDTAGDGYAPGDWAAPAAPAVPAPTSGSKPGKGTGGSGEDSGRPGKGSGGKGKPGSPSDRETTPAEEDTATPRPTPSPSKKPGRPTPTPTETGGQTPDPSPSCPAETPTATPSGTPTATPTATPSGTPTTPPAPTPSESTTPAPTPPGDGEDEDPCAAPAPGDGAGEDTGEDGGTDGTDAADGGTPDGGTPDGTAGAAADDAVLRRETA</sequence>
<dbReference type="EMBL" id="BAAATA010000005">
    <property type="protein sequence ID" value="GAA2477587.1"/>
    <property type="molecule type" value="Genomic_DNA"/>
</dbReference>
<dbReference type="SUPFAM" id="SSF53955">
    <property type="entry name" value="Lysozyme-like"/>
    <property type="match status" value="1"/>
</dbReference>
<feature type="compositionally biased region" description="Basic and acidic residues" evidence="1">
    <location>
        <begin position="25"/>
        <end position="34"/>
    </location>
</feature>
<feature type="compositionally biased region" description="Acidic residues" evidence="1">
    <location>
        <begin position="454"/>
        <end position="463"/>
    </location>
</feature>
<feature type="compositionally biased region" description="Low complexity" evidence="1">
    <location>
        <begin position="393"/>
        <end position="417"/>
    </location>
</feature>
<dbReference type="Proteomes" id="UP001501358">
    <property type="component" value="Unassembled WGS sequence"/>
</dbReference>
<evidence type="ECO:0000256" key="1">
    <source>
        <dbReference type="SAM" id="MobiDB-lite"/>
    </source>
</evidence>
<name>A0ABN3L7T5_9ACTN</name>
<feature type="region of interest" description="Disordered" evidence="1">
    <location>
        <begin position="20"/>
        <end position="43"/>
    </location>
</feature>
<dbReference type="Gene3D" id="1.10.530.10">
    <property type="match status" value="1"/>
</dbReference>
<protein>
    <recommendedName>
        <fullName evidence="2">Transglycosylase SLT domain-containing protein</fullName>
    </recommendedName>
</protein>
<dbReference type="InterPro" id="IPR043426">
    <property type="entry name" value="MltB-like"/>
</dbReference>
<proteinExistence type="predicted"/>
<organism evidence="3 4">
    <name type="scientific">Streptomyces thermolineatus</name>
    <dbReference type="NCBI Taxonomy" id="44033"/>
    <lineage>
        <taxon>Bacteria</taxon>
        <taxon>Bacillati</taxon>
        <taxon>Actinomycetota</taxon>
        <taxon>Actinomycetes</taxon>
        <taxon>Kitasatosporales</taxon>
        <taxon>Streptomycetaceae</taxon>
        <taxon>Streptomyces</taxon>
    </lineage>
</organism>
<evidence type="ECO:0000313" key="3">
    <source>
        <dbReference type="EMBL" id="GAA2477587.1"/>
    </source>
</evidence>
<feature type="region of interest" description="Disordered" evidence="1">
    <location>
        <begin position="70"/>
        <end position="114"/>
    </location>
</feature>
<feature type="compositionally biased region" description="Low complexity" evidence="1">
    <location>
        <begin position="481"/>
        <end position="490"/>
    </location>
</feature>
<gene>
    <name evidence="3" type="ORF">GCM10010406_12150</name>
</gene>
<reference evidence="3 4" key="1">
    <citation type="journal article" date="2019" name="Int. J. Syst. Evol. Microbiol.">
        <title>The Global Catalogue of Microorganisms (GCM) 10K type strain sequencing project: providing services to taxonomists for standard genome sequencing and annotation.</title>
        <authorList>
            <consortium name="The Broad Institute Genomics Platform"/>
            <consortium name="The Broad Institute Genome Sequencing Center for Infectious Disease"/>
            <person name="Wu L."/>
            <person name="Ma J."/>
        </authorList>
    </citation>
    <scope>NUCLEOTIDE SEQUENCE [LARGE SCALE GENOMIC DNA]</scope>
    <source>
        <strain evidence="3 4">JCM 6307</strain>
    </source>
</reference>
<evidence type="ECO:0000259" key="2">
    <source>
        <dbReference type="Pfam" id="PF13406"/>
    </source>
</evidence>